<proteinExistence type="predicted"/>
<feature type="compositionally biased region" description="Basic residues" evidence="1">
    <location>
        <begin position="160"/>
        <end position="172"/>
    </location>
</feature>
<dbReference type="InterPro" id="IPR056599">
    <property type="entry name" value="AAA_lid_fung"/>
</dbReference>
<evidence type="ECO:0000256" key="1">
    <source>
        <dbReference type="SAM" id="MobiDB-lite"/>
    </source>
</evidence>
<feature type="compositionally biased region" description="Basic and acidic residues" evidence="1">
    <location>
        <begin position="94"/>
        <end position="117"/>
    </location>
</feature>
<feature type="region of interest" description="Disordered" evidence="1">
    <location>
        <begin position="679"/>
        <end position="698"/>
    </location>
</feature>
<feature type="domain" description="AAA+ ATPase lid" evidence="3">
    <location>
        <begin position="657"/>
        <end position="763"/>
    </location>
</feature>
<protein>
    <submittedName>
        <fullName evidence="4">AAA family ATPase</fullName>
    </submittedName>
</protein>
<dbReference type="InterPro" id="IPR054289">
    <property type="entry name" value="DUF7025"/>
</dbReference>
<sequence length="776" mass="88057">MTIATSGSPPAPTPYFLHQSSLMAPANRVIEAENPSENVEYTISQDRVAGQHAQEESDYKLLEAPSRLGELAASHNRESKLQIQLLEEQNKMRLEMARREQEEFAERRADQLDRKGPGLESDEDRVSDEHRDGDEDDKSDEGSENERSGQDGQNTILAIKRLRKPSKSPPLKRFKETPNEPADEESTAHNVSNENQRNDYRYHVLNSVFCSDRFAKCHLRIYQDEPRQKALRGVHHLAGNLPVADLDEFLRSSVKTAFVVFRDFSCATGSRASLVEAKGQSRMRFSRQLVSIGSADLHDTIQRISKFAPDKDAYRGSPLVLAYVLRRFPQEGSQLELSVWNWGYDGHRLLRKDKTLTLSPPEYGEMRINHLAVYPLRYATQETSLMLLENGKRFCAFSKPQPLSYEGPDYLGDHRCPIESRFMLDYQVYSEFHAHSEISAELSDAHTILLPPGIHGFFLKKEKKWVHLLVDLIRPTNWNKGSFDRLVLPGEPKNLIKGLVIVHKRKVDKASMQIQKKTKQDDIIAGKGSGLIMLLHGGPGTGKTLTAGKSSKISSQVSMHSPLLNYKANYVAELAEIPLYSVTCGDIGTNPEAVEKYLNTVMHLGRKWNCGSAPAGRGRRVPGGAVPIRPGPQQPRLRLPPHAGSRIQLALHYRPLDGPSRRKIWHNFLHMMRENQKIEEDDDDDDDDGEQQQQADDAVDFDDIVAHMDELAAYEMNGRQIRNSLATARQLAVFERETLDWDRIKNAIEVAGDFNNYIKEVHGHIDEQWSRDNRFR</sequence>
<comment type="caution">
    <text evidence="4">The sequence shown here is derived from an EMBL/GenBank/DDBJ whole genome shotgun (WGS) entry which is preliminary data.</text>
</comment>
<dbReference type="Gene3D" id="3.40.50.300">
    <property type="entry name" value="P-loop containing nucleotide triphosphate hydrolases"/>
    <property type="match status" value="1"/>
</dbReference>
<dbReference type="Pfam" id="PF22942">
    <property type="entry name" value="DUF7025"/>
    <property type="match status" value="1"/>
</dbReference>
<evidence type="ECO:0000313" key="4">
    <source>
        <dbReference type="EMBL" id="KAK8043796.1"/>
    </source>
</evidence>
<dbReference type="Proteomes" id="UP001480595">
    <property type="component" value="Unassembled WGS sequence"/>
</dbReference>
<dbReference type="GeneID" id="92097106"/>
<gene>
    <name evidence="4" type="ORF">PG994_012634</name>
</gene>
<feature type="domain" description="DUF7025" evidence="2">
    <location>
        <begin position="325"/>
        <end position="379"/>
    </location>
</feature>
<name>A0ABR1TB28_9PEZI</name>
<dbReference type="Pfam" id="PF23232">
    <property type="entry name" value="AAA_lid_13"/>
    <property type="match status" value="1"/>
</dbReference>
<dbReference type="PANTHER" id="PTHR46411">
    <property type="entry name" value="FAMILY ATPASE, PUTATIVE-RELATED"/>
    <property type="match status" value="1"/>
</dbReference>
<evidence type="ECO:0000259" key="2">
    <source>
        <dbReference type="Pfam" id="PF22942"/>
    </source>
</evidence>
<evidence type="ECO:0000259" key="3">
    <source>
        <dbReference type="Pfam" id="PF23232"/>
    </source>
</evidence>
<feature type="region of interest" description="Disordered" evidence="1">
    <location>
        <begin position="613"/>
        <end position="640"/>
    </location>
</feature>
<dbReference type="InterPro" id="IPR027417">
    <property type="entry name" value="P-loop_NTPase"/>
</dbReference>
<dbReference type="EMBL" id="JAQQWL010000012">
    <property type="protein sequence ID" value="KAK8043796.1"/>
    <property type="molecule type" value="Genomic_DNA"/>
</dbReference>
<dbReference type="PANTHER" id="PTHR46411:SF3">
    <property type="entry name" value="AAA+ ATPASE DOMAIN-CONTAINING PROTEIN"/>
    <property type="match status" value="1"/>
</dbReference>
<feature type="region of interest" description="Disordered" evidence="1">
    <location>
        <begin position="94"/>
        <end position="195"/>
    </location>
</feature>
<keyword evidence="5" id="KW-1185">Reference proteome</keyword>
<reference evidence="4 5" key="1">
    <citation type="submission" date="2023-01" db="EMBL/GenBank/DDBJ databases">
        <title>Analysis of 21 Apiospora genomes using comparative genomics revels a genus with tremendous synthesis potential of carbohydrate active enzymes and secondary metabolites.</title>
        <authorList>
            <person name="Sorensen T."/>
        </authorList>
    </citation>
    <scope>NUCLEOTIDE SEQUENCE [LARGE SCALE GENOMIC DNA]</scope>
    <source>
        <strain evidence="4 5">CBS 135458</strain>
    </source>
</reference>
<feature type="compositionally biased region" description="Acidic residues" evidence="1">
    <location>
        <begin position="679"/>
        <end position="690"/>
    </location>
</feature>
<evidence type="ECO:0000313" key="5">
    <source>
        <dbReference type="Proteomes" id="UP001480595"/>
    </source>
</evidence>
<feature type="compositionally biased region" description="Basic and acidic residues" evidence="1">
    <location>
        <begin position="140"/>
        <end position="149"/>
    </location>
</feature>
<accession>A0ABR1TB28</accession>
<dbReference type="RefSeq" id="XP_066710191.1">
    <property type="nucleotide sequence ID" value="XM_066864043.1"/>
</dbReference>
<dbReference type="SUPFAM" id="SSF52540">
    <property type="entry name" value="P-loop containing nucleoside triphosphate hydrolases"/>
    <property type="match status" value="1"/>
</dbReference>
<organism evidence="4 5">
    <name type="scientific">Apiospora phragmitis</name>
    <dbReference type="NCBI Taxonomy" id="2905665"/>
    <lineage>
        <taxon>Eukaryota</taxon>
        <taxon>Fungi</taxon>
        <taxon>Dikarya</taxon>
        <taxon>Ascomycota</taxon>
        <taxon>Pezizomycotina</taxon>
        <taxon>Sordariomycetes</taxon>
        <taxon>Xylariomycetidae</taxon>
        <taxon>Amphisphaeriales</taxon>
        <taxon>Apiosporaceae</taxon>
        <taxon>Apiospora</taxon>
    </lineage>
</organism>